<dbReference type="EMBL" id="JAYFUL010000054">
    <property type="protein sequence ID" value="MEA5260405.1"/>
    <property type="molecule type" value="Genomic_DNA"/>
</dbReference>
<feature type="transmembrane region" description="Helical" evidence="1">
    <location>
        <begin position="113"/>
        <end position="133"/>
    </location>
</feature>
<sequence length="389" mass="44534">MNKRIHSIDFMRGLVMVIMALDHVRDLMHVDAITQNPTDLVTTTPFLFFTRFITHFCAPTFVFLSGTSVYISLKNKENIGQAQWFLLSRGLWLILLEYTIVNFGIWFDINFGIILSQVIAAIGFGFVLLAILLRLPAKVLGILGLLIILTHDLVTSLPSGIQNPDLKFVATYLFALNAFPLMPDFTFVVSYPIIPWFGIMLVGYAAGLIFDYPLQKRKRTLLAIGASMLVIFAVVRYTNLYGDLTKWSVQKNATYTFLSFINVSKYPPSFLYTFLTLGVMIVVLSYVGGLKGKFVKIISVYGKVPLFYYLIHWYLIHILMIGMLFIQGFTWEEMNFANFTFGRPTGKSGIELSGIYVVWISIVVVMYPLCEWYGRYKEDNSEKKWLRYL</sequence>
<dbReference type="InterPro" id="IPR012429">
    <property type="entry name" value="HGSNAT_cat"/>
</dbReference>
<evidence type="ECO:0000313" key="3">
    <source>
        <dbReference type="EMBL" id="MEA5260405.1"/>
    </source>
</evidence>
<feature type="transmembrane region" description="Helical" evidence="1">
    <location>
        <begin position="349"/>
        <end position="370"/>
    </location>
</feature>
<feature type="transmembrane region" description="Helical" evidence="1">
    <location>
        <begin position="140"/>
        <end position="161"/>
    </location>
</feature>
<keyword evidence="4" id="KW-1185">Reference proteome</keyword>
<feature type="transmembrane region" description="Helical" evidence="1">
    <location>
        <begin position="193"/>
        <end position="214"/>
    </location>
</feature>
<feature type="transmembrane region" description="Helical" evidence="1">
    <location>
        <begin position="221"/>
        <end position="238"/>
    </location>
</feature>
<evidence type="ECO:0000256" key="1">
    <source>
        <dbReference type="SAM" id="Phobius"/>
    </source>
</evidence>
<protein>
    <submittedName>
        <fullName evidence="3">Heparan-alpha-glucosaminide N-acetyltransferase domain-containing protein</fullName>
    </submittedName>
</protein>
<feature type="domain" description="Heparan-alpha-glucosaminide N-acetyltransferase catalytic" evidence="2">
    <location>
        <begin position="4"/>
        <end position="222"/>
    </location>
</feature>
<dbReference type="RefSeq" id="WP_323252890.1">
    <property type="nucleotide sequence ID" value="NZ_JAYFUL010000054.1"/>
</dbReference>
<name>A0ABU5QU71_9BACT</name>
<feature type="transmembrane region" description="Helical" evidence="1">
    <location>
        <begin position="307"/>
        <end position="329"/>
    </location>
</feature>
<gene>
    <name evidence="3" type="ORF">VB264_21575</name>
</gene>
<keyword evidence="1" id="KW-0812">Transmembrane</keyword>
<feature type="transmembrane region" description="Helical" evidence="1">
    <location>
        <begin position="52"/>
        <end position="73"/>
    </location>
</feature>
<comment type="caution">
    <text evidence="3">The sequence shown here is derived from an EMBL/GenBank/DDBJ whole genome shotgun (WGS) entry which is preliminary data.</text>
</comment>
<evidence type="ECO:0000313" key="4">
    <source>
        <dbReference type="Proteomes" id="UP001304671"/>
    </source>
</evidence>
<dbReference type="Proteomes" id="UP001304671">
    <property type="component" value="Unassembled WGS sequence"/>
</dbReference>
<organism evidence="3 4">
    <name type="scientific">Arcicella aquatica</name>
    <dbReference type="NCBI Taxonomy" id="217141"/>
    <lineage>
        <taxon>Bacteria</taxon>
        <taxon>Pseudomonadati</taxon>
        <taxon>Bacteroidota</taxon>
        <taxon>Cytophagia</taxon>
        <taxon>Cytophagales</taxon>
        <taxon>Flectobacillaceae</taxon>
        <taxon>Arcicella</taxon>
    </lineage>
</organism>
<proteinExistence type="predicted"/>
<feature type="transmembrane region" description="Helical" evidence="1">
    <location>
        <begin position="269"/>
        <end position="287"/>
    </location>
</feature>
<dbReference type="PANTHER" id="PTHR40407">
    <property type="entry name" value="MEMBRANE PROTEIN-LIKE PROTEIN"/>
    <property type="match status" value="1"/>
</dbReference>
<evidence type="ECO:0000259" key="2">
    <source>
        <dbReference type="Pfam" id="PF07786"/>
    </source>
</evidence>
<reference evidence="3 4" key="1">
    <citation type="submission" date="2023-12" db="EMBL/GenBank/DDBJ databases">
        <title>Novel species of the genus Arcicella isolated from rivers.</title>
        <authorList>
            <person name="Lu H."/>
        </authorList>
    </citation>
    <scope>NUCLEOTIDE SEQUENCE [LARGE SCALE GENOMIC DNA]</scope>
    <source>
        <strain evidence="3 4">LMG 21963</strain>
    </source>
</reference>
<feature type="transmembrane region" description="Helical" evidence="1">
    <location>
        <begin position="85"/>
        <end position="107"/>
    </location>
</feature>
<keyword evidence="1" id="KW-0472">Membrane</keyword>
<keyword evidence="1" id="KW-1133">Transmembrane helix</keyword>
<dbReference type="Pfam" id="PF07786">
    <property type="entry name" value="HGSNAT_cat"/>
    <property type="match status" value="1"/>
</dbReference>
<accession>A0ABU5QU71</accession>
<dbReference type="PANTHER" id="PTHR40407:SF1">
    <property type="entry name" value="HEPARAN-ALPHA-GLUCOSAMINIDE N-ACETYLTRANSFERASE CATALYTIC DOMAIN-CONTAINING PROTEIN"/>
    <property type="match status" value="1"/>
</dbReference>